<proteinExistence type="predicted"/>
<feature type="compositionally biased region" description="Polar residues" evidence="1">
    <location>
        <begin position="187"/>
        <end position="203"/>
    </location>
</feature>
<reference evidence="2 3" key="1">
    <citation type="submission" date="2019-08" db="EMBL/GenBank/DDBJ databases">
        <authorList>
            <person name="Dhanesh K."/>
            <person name="Kumar G."/>
            <person name="Sasikala C."/>
            <person name="Venkata Ramana C."/>
        </authorList>
    </citation>
    <scope>NUCLEOTIDE SEQUENCE [LARGE SCALE GENOMIC DNA]</scope>
    <source>
        <strain evidence="2 3">JC645</strain>
    </source>
</reference>
<comment type="caution">
    <text evidence="2">The sequence shown here is derived from an EMBL/GenBank/DDBJ whole genome shotgun (WGS) entry which is preliminary data.</text>
</comment>
<feature type="region of interest" description="Disordered" evidence="1">
    <location>
        <begin position="165"/>
        <end position="203"/>
    </location>
</feature>
<accession>A0A5M6CZV3</accession>
<dbReference type="Proteomes" id="UP000324479">
    <property type="component" value="Unassembled WGS sequence"/>
</dbReference>
<sequence>MIRSTCEPYEQLKEQDKLERQGRREGRRVWATRYASQYANNACRDEVKQGFVTAYAETALGGNGCPPPMPTSPLLSRHTLTHTYPAAVPWYEGYHLGHASAVAHGVDKWRLAPIDPDLIAAACACRPMAGHPVLPAYSEIEVETIPGDGVPIEAIPAEAVPAEGVPAPVPAPETIDAPQAPSDLDTTKATDSLPSYITTNPFE</sequence>
<organism evidence="2 3">
    <name type="scientific">Roseiconus nitratireducens</name>
    <dbReference type="NCBI Taxonomy" id="2605748"/>
    <lineage>
        <taxon>Bacteria</taxon>
        <taxon>Pseudomonadati</taxon>
        <taxon>Planctomycetota</taxon>
        <taxon>Planctomycetia</taxon>
        <taxon>Pirellulales</taxon>
        <taxon>Pirellulaceae</taxon>
        <taxon>Roseiconus</taxon>
    </lineage>
</organism>
<keyword evidence="3" id="KW-1185">Reference proteome</keyword>
<dbReference type="EMBL" id="VWOX01000012">
    <property type="protein sequence ID" value="KAA5540744.1"/>
    <property type="molecule type" value="Genomic_DNA"/>
</dbReference>
<protein>
    <submittedName>
        <fullName evidence="2">Uncharacterized protein</fullName>
    </submittedName>
</protein>
<evidence type="ECO:0000313" key="3">
    <source>
        <dbReference type="Proteomes" id="UP000324479"/>
    </source>
</evidence>
<evidence type="ECO:0000256" key="1">
    <source>
        <dbReference type="SAM" id="MobiDB-lite"/>
    </source>
</evidence>
<evidence type="ECO:0000313" key="2">
    <source>
        <dbReference type="EMBL" id="KAA5540744.1"/>
    </source>
</evidence>
<gene>
    <name evidence="2" type="ORF">FYK55_20390</name>
</gene>
<dbReference type="AlphaFoldDB" id="A0A5M6CZV3"/>
<name>A0A5M6CZV3_9BACT</name>